<evidence type="ECO:0000313" key="2">
    <source>
        <dbReference type="EMBL" id="SFV54268.1"/>
    </source>
</evidence>
<keyword evidence="1" id="KW-0472">Membrane</keyword>
<name>A0A1W1BL82_9ZZZZ</name>
<keyword evidence="1" id="KW-1133">Transmembrane helix</keyword>
<sequence>MPDKKKDSKNIIFVSILIGTMLLFMLGTVMYVSSQVANCSSVKKARKLC</sequence>
<gene>
    <name evidence="2" type="ORF">MNB_SV-10-404</name>
</gene>
<evidence type="ECO:0000256" key="1">
    <source>
        <dbReference type="SAM" id="Phobius"/>
    </source>
</evidence>
<keyword evidence="1" id="KW-0812">Transmembrane</keyword>
<dbReference type="EMBL" id="FPHL01000006">
    <property type="protein sequence ID" value="SFV54268.1"/>
    <property type="molecule type" value="Genomic_DNA"/>
</dbReference>
<protein>
    <submittedName>
        <fullName evidence="2">Uncharacterized protein</fullName>
    </submittedName>
</protein>
<dbReference type="AlphaFoldDB" id="A0A1W1BL82"/>
<accession>A0A1W1BL82</accession>
<organism evidence="2">
    <name type="scientific">hydrothermal vent metagenome</name>
    <dbReference type="NCBI Taxonomy" id="652676"/>
    <lineage>
        <taxon>unclassified sequences</taxon>
        <taxon>metagenomes</taxon>
        <taxon>ecological metagenomes</taxon>
    </lineage>
</organism>
<proteinExistence type="predicted"/>
<feature type="transmembrane region" description="Helical" evidence="1">
    <location>
        <begin position="12"/>
        <end position="32"/>
    </location>
</feature>
<reference evidence="2" key="1">
    <citation type="submission" date="2016-10" db="EMBL/GenBank/DDBJ databases">
        <authorList>
            <person name="de Groot N.N."/>
        </authorList>
    </citation>
    <scope>NUCLEOTIDE SEQUENCE</scope>
</reference>